<evidence type="ECO:0000256" key="6">
    <source>
        <dbReference type="ARBA" id="ARBA00023002"/>
    </source>
</evidence>
<dbReference type="NCBIfam" id="TIGR01508">
    <property type="entry name" value="rib_reduct_arch"/>
    <property type="match status" value="1"/>
</dbReference>
<dbReference type="PANTHER" id="PTHR38011">
    <property type="entry name" value="DIHYDROFOLATE REDUCTASE FAMILY PROTEIN (AFU_ORTHOLOGUE AFUA_8G06820)"/>
    <property type="match status" value="1"/>
</dbReference>
<dbReference type="InterPro" id="IPR006401">
    <property type="entry name" value="Rib_reduct_arc"/>
</dbReference>
<sequence length="217" mass="23960">MRPYTILNFAMTVDGKIASYTGESSISSELDKRRVHELRASVDAVVVGSNTVLVDDPRLDVRYVEGRDPLKVVVDGSLKIPLNSRLVTLYPGKLIVGCTQKADAGKVRELESRGVRLVRCGVGEHVDLPFFFEKLYELGIRRVLVEGGGELNWHLLVNGLINEVQLTVAPFIVGGKDAITPVEGKGFPYIKDGFKLRLTEVKQIGEEVILHYSVTGR</sequence>
<dbReference type="SUPFAM" id="SSF53597">
    <property type="entry name" value="Dihydrofolate reductase-like"/>
    <property type="match status" value="1"/>
</dbReference>
<keyword evidence="5" id="KW-0521">NADP</keyword>
<evidence type="ECO:0000256" key="9">
    <source>
        <dbReference type="NCBIfam" id="TIGR01508"/>
    </source>
</evidence>
<comment type="pathway">
    <text evidence="1">Cofactor biosynthesis; riboflavin biosynthesis.</text>
</comment>
<evidence type="ECO:0000256" key="2">
    <source>
        <dbReference type="ARBA" id="ARBA00009723"/>
    </source>
</evidence>
<comment type="catalytic activity">
    <reaction evidence="7">
        <text>2,5-diamino-6-(1-D-ribitylamino)pyrimidin-4(3H)-one 5'-phosphate + NAD(+) = 2,5-diamino-6-(1-D-ribosylamino)pyrimidin-4(3H)-one 5'-phosphate + NADH + H(+)</text>
        <dbReference type="Rhea" id="RHEA:27274"/>
        <dbReference type="ChEBI" id="CHEBI:15378"/>
        <dbReference type="ChEBI" id="CHEBI:57540"/>
        <dbReference type="ChEBI" id="CHEBI:57945"/>
        <dbReference type="ChEBI" id="CHEBI:58890"/>
        <dbReference type="ChEBI" id="CHEBI:59545"/>
        <dbReference type="EC" id="1.1.1.302"/>
    </reaction>
</comment>
<feature type="domain" description="Bacterial bifunctional deaminase-reductase C-terminal" evidence="10">
    <location>
        <begin position="3"/>
        <end position="210"/>
    </location>
</feature>
<organism evidence="11 12">
    <name type="scientific">Candidatus Marsarchaeota G2 archaeon OSP_D</name>
    <dbReference type="NCBI Taxonomy" id="1978157"/>
    <lineage>
        <taxon>Archaea</taxon>
        <taxon>Candidatus Marsarchaeota</taxon>
        <taxon>Candidatus Marsarchaeota group 2</taxon>
    </lineage>
</organism>
<dbReference type="Pfam" id="PF01872">
    <property type="entry name" value="RibD_C"/>
    <property type="match status" value="1"/>
</dbReference>
<proteinExistence type="inferred from homology"/>
<evidence type="ECO:0000256" key="7">
    <source>
        <dbReference type="ARBA" id="ARBA00047550"/>
    </source>
</evidence>
<dbReference type="InterPro" id="IPR011549">
    <property type="entry name" value="RibD_C"/>
</dbReference>
<comment type="similarity">
    <text evidence="2">Belongs to the HTP reductase family.</text>
</comment>
<dbReference type="Proteomes" id="UP000240322">
    <property type="component" value="Unassembled WGS sequence"/>
</dbReference>
<evidence type="ECO:0000256" key="3">
    <source>
        <dbReference type="ARBA" id="ARBA00011738"/>
    </source>
</evidence>
<dbReference type="NCBIfam" id="TIGR00227">
    <property type="entry name" value="ribD_Cterm"/>
    <property type="match status" value="1"/>
</dbReference>
<evidence type="ECO:0000259" key="10">
    <source>
        <dbReference type="Pfam" id="PF01872"/>
    </source>
</evidence>
<evidence type="ECO:0000256" key="4">
    <source>
        <dbReference type="ARBA" id="ARBA00022619"/>
    </source>
</evidence>
<evidence type="ECO:0000313" key="12">
    <source>
        <dbReference type="Proteomes" id="UP000240322"/>
    </source>
</evidence>
<dbReference type="InterPro" id="IPR050765">
    <property type="entry name" value="Riboflavin_Biosynth_HTPR"/>
</dbReference>
<evidence type="ECO:0000313" key="11">
    <source>
        <dbReference type="EMBL" id="PSN92380.1"/>
    </source>
</evidence>
<name>A0A2R6B184_9ARCH</name>
<dbReference type="InterPro" id="IPR002734">
    <property type="entry name" value="RibDG_C"/>
</dbReference>
<gene>
    <name evidence="11" type="ORF">B9Q03_01265</name>
</gene>
<comment type="caution">
    <text evidence="11">The sequence shown here is derived from an EMBL/GenBank/DDBJ whole genome shotgun (WGS) entry which is preliminary data.</text>
</comment>
<dbReference type="InterPro" id="IPR024072">
    <property type="entry name" value="DHFR-like_dom_sf"/>
</dbReference>
<comment type="subunit">
    <text evidence="3">Homodimer.</text>
</comment>
<dbReference type="EMBL" id="NEXE01000005">
    <property type="protein sequence ID" value="PSN92380.1"/>
    <property type="molecule type" value="Genomic_DNA"/>
</dbReference>
<dbReference type="GO" id="GO:0008703">
    <property type="term" value="F:5-amino-6-(5-phosphoribosylamino)uracil reductase activity"/>
    <property type="evidence" value="ECO:0007669"/>
    <property type="project" value="InterPro"/>
</dbReference>
<dbReference type="GO" id="GO:0009231">
    <property type="term" value="P:riboflavin biosynthetic process"/>
    <property type="evidence" value="ECO:0007669"/>
    <property type="project" value="UniProtKB-UniPathway"/>
</dbReference>
<dbReference type="UniPathway" id="UPA00275"/>
<evidence type="ECO:0000256" key="8">
    <source>
        <dbReference type="ARBA" id="ARBA00049020"/>
    </source>
</evidence>
<comment type="catalytic activity">
    <reaction evidence="8">
        <text>2,5-diamino-6-(1-D-ribitylamino)pyrimidin-4(3H)-one 5'-phosphate + NADP(+) = 2,5-diamino-6-(1-D-ribosylamino)pyrimidin-4(3H)-one 5'-phosphate + NADPH + H(+)</text>
        <dbReference type="Rhea" id="RHEA:27278"/>
        <dbReference type="ChEBI" id="CHEBI:15378"/>
        <dbReference type="ChEBI" id="CHEBI:57783"/>
        <dbReference type="ChEBI" id="CHEBI:58349"/>
        <dbReference type="ChEBI" id="CHEBI:58890"/>
        <dbReference type="ChEBI" id="CHEBI:59545"/>
        <dbReference type="EC" id="1.1.1.302"/>
    </reaction>
</comment>
<keyword evidence="6" id="KW-0560">Oxidoreductase</keyword>
<dbReference type="PANTHER" id="PTHR38011:SF7">
    <property type="entry name" value="2,5-DIAMINO-6-RIBOSYLAMINO-4(3H)-PYRIMIDINONE 5'-PHOSPHATE REDUCTASE"/>
    <property type="match status" value="1"/>
</dbReference>
<keyword evidence="4" id="KW-0686">Riboflavin biosynthesis</keyword>
<reference evidence="11 12" key="1">
    <citation type="submission" date="2017-04" db="EMBL/GenBank/DDBJ databases">
        <title>Novel microbial lineages endemic to geothermal iron-oxide mats fill important gaps in the evolutionary history of Archaea.</title>
        <authorList>
            <person name="Jay Z.J."/>
            <person name="Beam J.P."/>
            <person name="Dlakic M."/>
            <person name="Rusch D.B."/>
            <person name="Kozubal M.A."/>
            <person name="Inskeep W.P."/>
        </authorList>
    </citation>
    <scope>NUCLEOTIDE SEQUENCE [LARGE SCALE GENOMIC DNA]</scope>
    <source>
        <strain evidence="11">OSP_D</strain>
    </source>
</reference>
<dbReference type="EC" id="1.1.1.302" evidence="9"/>
<dbReference type="AlphaFoldDB" id="A0A2R6B184"/>
<accession>A0A2R6B184</accession>
<evidence type="ECO:0000256" key="1">
    <source>
        <dbReference type="ARBA" id="ARBA00005104"/>
    </source>
</evidence>
<evidence type="ECO:0000256" key="5">
    <source>
        <dbReference type="ARBA" id="ARBA00022857"/>
    </source>
</evidence>
<protein>
    <recommendedName>
        <fullName evidence="9">2,5-diamino-6-(ribosylamino)-4(3H)-pyrimidinone 5'-phosphate reductase</fullName>
        <ecNumber evidence="9">1.1.1.302</ecNumber>
    </recommendedName>
</protein>
<dbReference type="Gene3D" id="3.40.430.10">
    <property type="entry name" value="Dihydrofolate Reductase, subunit A"/>
    <property type="match status" value="1"/>
</dbReference>
<dbReference type="GO" id="GO:0050661">
    <property type="term" value="F:NADP binding"/>
    <property type="evidence" value="ECO:0007669"/>
    <property type="project" value="InterPro"/>
</dbReference>